<keyword evidence="5 11" id="KW-0812">Transmembrane</keyword>
<evidence type="ECO:0000256" key="8">
    <source>
        <dbReference type="ARBA" id="ARBA00023077"/>
    </source>
</evidence>
<dbReference type="InterPro" id="IPR012910">
    <property type="entry name" value="Plug_dom"/>
</dbReference>
<feature type="domain" description="TonB-dependent receptor-like beta-barrel" evidence="13">
    <location>
        <begin position="328"/>
        <end position="759"/>
    </location>
</feature>
<sequence>MAENIAGRGPIPHRDKILVAAVGAALTLGTVQASQAQAQGQRSWQLEEVTVTARKREESLQDAPIAISAFSGDGLEARGITRLIEIGDITPNLTFQNNPSFGGASSAAAVYIRGIGQKEFLPTVEPGVGIYVDGIYVARSVGAIFDLVEVEQVEVLRGPQGTLFGRNTIGGAISITTRKPEQQWASSLEATMGSDSRLDLKGMVNVPFTDSLAGRFNLASFQRDGYVTRVHDGKDLGDDDTLTGRAAFLWDVTPDLEVNVSAGFTKDNENGSPVRLIGINYAGPIDPDTPPLATIHNVGASLAAGGPEAPCIIPGVTGTVNTAVPACYDDRYLGSGDRNYGTAPTYAKVDLYHADTTISWHLSERLQLKSITGYRDLDSHFARDGDGSPWRVTQFVDALDQQQFTQELQFLGNSEDQRLNWILGLYYFDESGENTNTLDFSVSKFVSGGAYDNRSAAAFAQVSYDLSESLTLTGGLRYTDERKRFLPDQYIIQNYFAGTGHPMLDAPFMQAGSRVLPHLEKQIEIEETTPMLNLRWQVTDGTMLYATYSEGFKSGGFSQRVFPPQVAGATAPAGTADIDLIPSFDPEYVTSTELGLKYSSDDNTLRVNAAIFDTRYEDFQIQVFTSVAPVTKNAAEVGITGAELEVTWLFGDGWMLETAAGFLDAGYDDIDTSETFVDAGNDLERVPDTTLSASISKDFNLDSGALLSARLDWSYRADQEMDTFNTAQIAQESYSLLNANVSWRSSDEHYQVTLGGTNLTDEEYLVSGIIGDAFQSYEGVYGRGTQWYLTLRYNY</sequence>
<dbReference type="GO" id="GO:0006826">
    <property type="term" value="P:iron ion transport"/>
    <property type="evidence" value="ECO:0007669"/>
    <property type="project" value="UniProtKB-KW"/>
</dbReference>
<evidence type="ECO:0000256" key="6">
    <source>
        <dbReference type="ARBA" id="ARBA00023004"/>
    </source>
</evidence>
<dbReference type="PROSITE" id="PS52016">
    <property type="entry name" value="TONB_DEPENDENT_REC_3"/>
    <property type="match status" value="1"/>
</dbReference>
<keyword evidence="10 11" id="KW-0998">Cell outer membrane</keyword>
<evidence type="ECO:0000313" key="16">
    <source>
        <dbReference type="Proteomes" id="UP000664303"/>
    </source>
</evidence>
<keyword evidence="9 11" id="KW-0472">Membrane</keyword>
<evidence type="ECO:0000256" key="5">
    <source>
        <dbReference type="ARBA" id="ARBA00022692"/>
    </source>
</evidence>
<evidence type="ECO:0000256" key="10">
    <source>
        <dbReference type="ARBA" id="ARBA00023237"/>
    </source>
</evidence>
<dbReference type="Proteomes" id="UP000664303">
    <property type="component" value="Unassembled WGS sequence"/>
</dbReference>
<dbReference type="RefSeq" id="WP_206560844.1">
    <property type="nucleotide sequence ID" value="NZ_JAFKCZ010000008.1"/>
</dbReference>
<keyword evidence="2 11" id="KW-0813">Transport</keyword>
<dbReference type="EMBL" id="JAFKCZ010000008">
    <property type="protein sequence ID" value="MBN7797396.1"/>
    <property type="molecule type" value="Genomic_DNA"/>
</dbReference>
<evidence type="ECO:0000256" key="9">
    <source>
        <dbReference type="ARBA" id="ARBA00023136"/>
    </source>
</evidence>
<dbReference type="InterPro" id="IPR039426">
    <property type="entry name" value="TonB-dep_rcpt-like"/>
</dbReference>
<gene>
    <name evidence="15" type="ORF">JYP50_12380</name>
</gene>
<evidence type="ECO:0000256" key="12">
    <source>
        <dbReference type="RuleBase" id="RU003357"/>
    </source>
</evidence>
<evidence type="ECO:0000256" key="11">
    <source>
        <dbReference type="PROSITE-ProRule" id="PRU01360"/>
    </source>
</evidence>
<dbReference type="GO" id="GO:0009279">
    <property type="term" value="C:cell outer membrane"/>
    <property type="evidence" value="ECO:0007669"/>
    <property type="project" value="UniProtKB-SubCell"/>
</dbReference>
<keyword evidence="3 11" id="KW-1134">Transmembrane beta strand</keyword>
<feature type="domain" description="TonB-dependent receptor plug" evidence="14">
    <location>
        <begin position="60"/>
        <end position="172"/>
    </location>
</feature>
<evidence type="ECO:0000259" key="13">
    <source>
        <dbReference type="Pfam" id="PF00593"/>
    </source>
</evidence>
<protein>
    <submittedName>
        <fullName evidence="15">TonB-dependent receptor</fullName>
    </submittedName>
</protein>
<evidence type="ECO:0000256" key="7">
    <source>
        <dbReference type="ARBA" id="ARBA00023065"/>
    </source>
</evidence>
<keyword evidence="16" id="KW-1185">Reference proteome</keyword>
<dbReference type="SUPFAM" id="SSF56935">
    <property type="entry name" value="Porins"/>
    <property type="match status" value="1"/>
</dbReference>
<comment type="caution">
    <text evidence="15">The sequence shown here is derived from an EMBL/GenBank/DDBJ whole genome shotgun (WGS) entry which is preliminary data.</text>
</comment>
<keyword evidence="7" id="KW-0406">Ion transport</keyword>
<comment type="similarity">
    <text evidence="11 12">Belongs to the TonB-dependent receptor family.</text>
</comment>
<organism evidence="15 16">
    <name type="scientific">Parahaliea mediterranea</name>
    <dbReference type="NCBI Taxonomy" id="651086"/>
    <lineage>
        <taxon>Bacteria</taxon>
        <taxon>Pseudomonadati</taxon>
        <taxon>Pseudomonadota</taxon>
        <taxon>Gammaproteobacteria</taxon>
        <taxon>Cellvibrionales</taxon>
        <taxon>Halieaceae</taxon>
        <taxon>Parahaliea</taxon>
    </lineage>
</organism>
<keyword evidence="8 12" id="KW-0798">TonB box</keyword>
<dbReference type="CDD" id="cd01347">
    <property type="entry name" value="ligand_gated_channel"/>
    <property type="match status" value="1"/>
</dbReference>
<dbReference type="Pfam" id="PF00593">
    <property type="entry name" value="TonB_dep_Rec_b-barrel"/>
    <property type="match status" value="1"/>
</dbReference>
<name>A0A939DGE9_9GAMM</name>
<dbReference type="AlphaFoldDB" id="A0A939DGE9"/>
<evidence type="ECO:0000256" key="2">
    <source>
        <dbReference type="ARBA" id="ARBA00022448"/>
    </source>
</evidence>
<dbReference type="Gene3D" id="2.40.170.20">
    <property type="entry name" value="TonB-dependent receptor, beta-barrel domain"/>
    <property type="match status" value="2"/>
</dbReference>
<keyword evidence="4" id="KW-0410">Iron transport</keyword>
<evidence type="ECO:0000256" key="3">
    <source>
        <dbReference type="ARBA" id="ARBA00022452"/>
    </source>
</evidence>
<accession>A0A939DGE9</accession>
<proteinExistence type="inferred from homology"/>
<reference evidence="15" key="1">
    <citation type="submission" date="2021-02" db="EMBL/GenBank/DDBJ databases">
        <title>PHA producing bacteria isolated from coastal sediment in Guangdong, Shenzhen.</title>
        <authorList>
            <person name="Zheng W."/>
            <person name="Yu S."/>
            <person name="Huang Y."/>
        </authorList>
    </citation>
    <scope>NUCLEOTIDE SEQUENCE</scope>
    <source>
        <strain evidence="15">TN14-10</strain>
    </source>
</reference>
<evidence type="ECO:0000259" key="14">
    <source>
        <dbReference type="Pfam" id="PF07715"/>
    </source>
</evidence>
<dbReference type="Pfam" id="PF07715">
    <property type="entry name" value="Plug"/>
    <property type="match status" value="1"/>
</dbReference>
<comment type="subcellular location">
    <subcellularLocation>
        <location evidence="1 11">Cell outer membrane</location>
        <topology evidence="1 11">Multi-pass membrane protein</topology>
    </subcellularLocation>
</comment>
<keyword evidence="6" id="KW-0408">Iron</keyword>
<evidence type="ECO:0000313" key="15">
    <source>
        <dbReference type="EMBL" id="MBN7797396.1"/>
    </source>
</evidence>
<dbReference type="PANTHER" id="PTHR32552:SF81">
    <property type="entry name" value="TONB-DEPENDENT OUTER MEMBRANE RECEPTOR"/>
    <property type="match status" value="1"/>
</dbReference>
<dbReference type="PANTHER" id="PTHR32552">
    <property type="entry name" value="FERRICHROME IRON RECEPTOR-RELATED"/>
    <property type="match status" value="1"/>
</dbReference>
<dbReference type="InterPro" id="IPR036942">
    <property type="entry name" value="Beta-barrel_TonB_sf"/>
</dbReference>
<keyword evidence="15" id="KW-0675">Receptor</keyword>
<evidence type="ECO:0000256" key="1">
    <source>
        <dbReference type="ARBA" id="ARBA00004571"/>
    </source>
</evidence>
<dbReference type="InterPro" id="IPR000531">
    <property type="entry name" value="Beta-barrel_TonB"/>
</dbReference>
<evidence type="ECO:0000256" key="4">
    <source>
        <dbReference type="ARBA" id="ARBA00022496"/>
    </source>
</evidence>